<proteinExistence type="predicted"/>
<dbReference type="EMBL" id="BK015927">
    <property type="protein sequence ID" value="DAF85457.1"/>
    <property type="molecule type" value="Genomic_DNA"/>
</dbReference>
<evidence type="ECO:0000313" key="1">
    <source>
        <dbReference type="EMBL" id="DAF85457.1"/>
    </source>
</evidence>
<accession>A0A8S5TTC2</accession>
<organism evidence="1">
    <name type="scientific">Siphoviridae sp. ct5jB2</name>
    <dbReference type="NCBI Taxonomy" id="2825337"/>
    <lineage>
        <taxon>Viruses</taxon>
        <taxon>Duplodnaviria</taxon>
        <taxon>Heunggongvirae</taxon>
        <taxon>Uroviricota</taxon>
        <taxon>Caudoviricetes</taxon>
    </lineage>
</organism>
<sequence>MAHLNLKKKDAHIFTQAGVTIQNLLNLIQSFETNELEELRDLIAAIKDINTTDDDQSFKQQLLNVFDNAVMEDEVTTKLDNTSTLPPQTKVVKKAIDDVLDRIKQTNSDLSDEIYNRQTGDQDITTLVENESLSRQNADDKINRELYGSTTNSYTLSSDIDPAQVDVTIQGGSGVLSVDIENLTNAFVLNGTKVVSEGKTVATYQIEYGENISRLFAVVDYNVQLKTFDFKLVKSDDITSSVEGNIATLVLGLIEFGYGFNTSQGYFLNDVSKSFPYMYQNVSQNTVIKINGLADLQTIDKSSFMSAINELARTDMKVNVSLNDIKKELNGMSKGGIWHYGEVLTHTANLSTPVINNAVDANIGDFYLNSNTFSVYFCVGDDNGNHNWLYIGNLTGSFDYSNYASINSPHFEGIPTAPTPSASNNSTQIATTEYVRSAIDKYASGDSSENIDELDKIVDDIYCDNKEWTCTKVDRKFPNVTLKDTSTGEIQINCIDFGRFRFSESLPTEISLFSSTSSKEKITTPNKAVLTYVPQSGEKIYINAEYDWSENVLQLSLASNKIDEHKQVDWIDSANKRWQFTLGYYVVTLAQDTSKQYSIQSQTYTLLDNGYFYFANASYKMPLSELPTTNHTSILSSIIEVSNNISQLKSELAIERNNIAETIYSLHPTVEQITISADNKPSNNWYGSLITTEVNELFVLDNRLGDFFKGTYNKQGNFLYTNDEIGYVLTKDILLNQKAFCRVLSNPTSGVDSVFGEIEVLLTF</sequence>
<reference evidence="1" key="1">
    <citation type="journal article" date="2021" name="Proc. Natl. Acad. Sci. U.S.A.">
        <title>A Catalog of Tens of Thousands of Viruses from Human Metagenomes Reveals Hidden Associations with Chronic Diseases.</title>
        <authorList>
            <person name="Tisza M.J."/>
            <person name="Buck C.B."/>
        </authorList>
    </citation>
    <scope>NUCLEOTIDE SEQUENCE</scope>
    <source>
        <strain evidence="1">Ct5jB2</strain>
    </source>
</reference>
<name>A0A8S5TTC2_9CAUD</name>
<protein>
    <submittedName>
        <fullName evidence="1">Baseplate wedge protein</fullName>
    </submittedName>
</protein>